<dbReference type="Proteomes" id="UP000327493">
    <property type="component" value="Chromosome 16"/>
</dbReference>
<protein>
    <submittedName>
        <fullName evidence="3">Uncharacterized protein</fullName>
    </submittedName>
</protein>
<proteinExistence type="predicted"/>
<gene>
    <name evidence="3" type="ORF">FQN60_008268</name>
</gene>
<feature type="transmembrane region" description="Helical" evidence="1">
    <location>
        <begin position="115"/>
        <end position="137"/>
    </location>
</feature>
<comment type="caution">
    <text evidence="3">The sequence shown here is derived from an EMBL/GenBank/DDBJ whole genome shotgun (WGS) entry which is preliminary data.</text>
</comment>
<sequence length="148" mass="16004">MDVVRNLVVQTGYCQATLQPKQPVRSLWRRLFLVLLLHQCLHQSFCDPSGFKGCLPDVSRTGSRPKRDSLIQLKASLCNLPAAAAAAPEPKWRVPSPPCIDRDKRPDSPAEHCPLSLSVPSCTAVVVVVVVVVAGALGKNEARTGTNI</sequence>
<evidence type="ECO:0000256" key="1">
    <source>
        <dbReference type="SAM" id="Phobius"/>
    </source>
</evidence>
<keyword evidence="1" id="KW-0472">Membrane</keyword>
<keyword evidence="4" id="KW-1185">Reference proteome</keyword>
<dbReference type="EMBL" id="VOFY01000016">
    <property type="protein sequence ID" value="KAA8584483.1"/>
    <property type="molecule type" value="Genomic_DNA"/>
</dbReference>
<organism evidence="3 4">
    <name type="scientific">Etheostoma spectabile</name>
    <name type="common">orangethroat darter</name>
    <dbReference type="NCBI Taxonomy" id="54343"/>
    <lineage>
        <taxon>Eukaryota</taxon>
        <taxon>Metazoa</taxon>
        <taxon>Chordata</taxon>
        <taxon>Craniata</taxon>
        <taxon>Vertebrata</taxon>
        <taxon>Euteleostomi</taxon>
        <taxon>Actinopterygii</taxon>
        <taxon>Neopterygii</taxon>
        <taxon>Teleostei</taxon>
        <taxon>Neoteleostei</taxon>
        <taxon>Acanthomorphata</taxon>
        <taxon>Eupercaria</taxon>
        <taxon>Perciformes</taxon>
        <taxon>Percoidei</taxon>
        <taxon>Percidae</taxon>
        <taxon>Etheostomatinae</taxon>
        <taxon>Etheostoma</taxon>
    </lineage>
</organism>
<keyword evidence="1" id="KW-1133">Transmembrane helix</keyword>
<accession>A0A5J5CUM0</accession>
<evidence type="ECO:0000313" key="4">
    <source>
        <dbReference type="Proteomes" id="UP000327493"/>
    </source>
</evidence>
<evidence type="ECO:0000256" key="2">
    <source>
        <dbReference type="SAM" id="SignalP"/>
    </source>
</evidence>
<feature type="signal peptide" evidence="2">
    <location>
        <begin position="1"/>
        <end position="46"/>
    </location>
</feature>
<keyword evidence="2" id="KW-0732">Signal</keyword>
<evidence type="ECO:0000313" key="3">
    <source>
        <dbReference type="EMBL" id="KAA8584483.1"/>
    </source>
</evidence>
<dbReference type="AlphaFoldDB" id="A0A5J5CUM0"/>
<reference evidence="3 4" key="1">
    <citation type="submission" date="2019-08" db="EMBL/GenBank/DDBJ databases">
        <title>A chromosome-level genome assembly, high-density linkage maps, and genome scans reveal the genomic architecture of hybrid incompatibilities underlying speciation via character displacement in darters (Percidae: Etheostominae).</title>
        <authorList>
            <person name="Moran R.L."/>
            <person name="Catchen J.M."/>
            <person name="Fuller R.C."/>
        </authorList>
    </citation>
    <scope>NUCLEOTIDE SEQUENCE [LARGE SCALE GENOMIC DNA]</scope>
    <source>
        <strain evidence="3">EspeVRDwgs_2016</strain>
        <tissue evidence="3">Muscle</tissue>
    </source>
</reference>
<feature type="chain" id="PRO_5023849608" evidence="2">
    <location>
        <begin position="47"/>
        <end position="148"/>
    </location>
</feature>
<name>A0A5J5CUM0_9PERO</name>
<keyword evidence="1" id="KW-0812">Transmembrane</keyword>